<dbReference type="VEuPathDB" id="FungiDB:SCHCODRAFT_01093047"/>
<dbReference type="AlphaFoldDB" id="D8PZ28"/>
<organism evidence="2">
    <name type="scientific">Schizophyllum commune (strain H4-8 / FGSC 9210)</name>
    <name type="common">Split gill fungus</name>
    <dbReference type="NCBI Taxonomy" id="578458"/>
    <lineage>
        <taxon>Eukaryota</taxon>
        <taxon>Fungi</taxon>
        <taxon>Dikarya</taxon>
        <taxon>Basidiomycota</taxon>
        <taxon>Agaricomycotina</taxon>
        <taxon>Agaricomycetes</taxon>
        <taxon>Agaricomycetidae</taxon>
        <taxon>Agaricales</taxon>
        <taxon>Schizophyllaceae</taxon>
        <taxon>Schizophyllum</taxon>
    </lineage>
</organism>
<dbReference type="Proteomes" id="UP000007431">
    <property type="component" value="Unassembled WGS sequence"/>
</dbReference>
<feature type="non-terminal residue" evidence="1">
    <location>
        <position position="140"/>
    </location>
</feature>
<reference evidence="1 2" key="1">
    <citation type="journal article" date="2010" name="Nat. Biotechnol.">
        <title>Genome sequence of the model mushroom Schizophyllum commune.</title>
        <authorList>
            <person name="Ohm R.A."/>
            <person name="de Jong J.F."/>
            <person name="Lugones L.G."/>
            <person name="Aerts A."/>
            <person name="Kothe E."/>
            <person name="Stajich J.E."/>
            <person name="de Vries R.P."/>
            <person name="Record E."/>
            <person name="Levasseur A."/>
            <person name="Baker S.E."/>
            <person name="Bartholomew K.A."/>
            <person name="Coutinho P.M."/>
            <person name="Erdmann S."/>
            <person name="Fowler T.J."/>
            <person name="Gathman A.C."/>
            <person name="Lombard V."/>
            <person name="Henrissat B."/>
            <person name="Knabe N."/>
            <person name="Kuees U."/>
            <person name="Lilly W.W."/>
            <person name="Lindquist E."/>
            <person name="Lucas S."/>
            <person name="Magnuson J.K."/>
            <person name="Piumi F."/>
            <person name="Raudaskoski M."/>
            <person name="Salamov A."/>
            <person name="Schmutz J."/>
            <person name="Schwarze F.W.M.R."/>
            <person name="vanKuyk P.A."/>
            <person name="Horton J.S."/>
            <person name="Grigoriev I.V."/>
            <person name="Woesten H.A.B."/>
        </authorList>
    </citation>
    <scope>NUCLEOTIDE SEQUENCE [LARGE SCALE GENOMIC DNA]</scope>
    <source>
        <strain evidence="2">H4-8 / FGSC 9210</strain>
    </source>
</reference>
<keyword evidence="2" id="KW-1185">Reference proteome</keyword>
<proteinExistence type="predicted"/>
<evidence type="ECO:0000313" key="2">
    <source>
        <dbReference type="Proteomes" id="UP000007431"/>
    </source>
</evidence>
<name>D8PZ28_SCHCM</name>
<dbReference type="HOGENOM" id="CLU_1836299_0_0_1"/>
<evidence type="ECO:0000313" key="1">
    <source>
        <dbReference type="EMBL" id="EFI98796.1"/>
    </source>
</evidence>
<gene>
    <name evidence="1" type="ORF">SCHCODRAFT_106591</name>
</gene>
<sequence length="140" mass="15147">MLPRVKPSPPLLGVTTRARSRILQDSTRALSVKMEEVETGSVEDADQNGRGLSAAMAFEDTSGKFTSSKDRDDLVPYVPRTTQLPSVTTSVHEGGRTADSNVFHVKKEGSEFSKNDSAELHQLGDVAHEYPSSKLDVDGS</sequence>
<dbReference type="InParanoid" id="D8PZ28"/>
<protein>
    <submittedName>
        <fullName evidence="1">Uncharacterized protein</fullName>
    </submittedName>
</protein>
<accession>D8PZ28</accession>
<dbReference type="KEGG" id="scm:SCHCO_01093047"/>
<dbReference type="EMBL" id="GL377304">
    <property type="protein sequence ID" value="EFI98796.1"/>
    <property type="molecule type" value="Genomic_DNA"/>
</dbReference>
<dbReference type="GeneID" id="9585311"/>